<name>C8W582_DESAS</name>
<evidence type="ECO:0000259" key="6">
    <source>
        <dbReference type="SMART" id="SM00827"/>
    </source>
</evidence>
<dbReference type="PIRSF" id="PIRSF000446">
    <property type="entry name" value="Mct"/>
    <property type="match status" value="1"/>
</dbReference>
<dbReference type="InterPro" id="IPR050858">
    <property type="entry name" value="Mal-CoA-ACP_Trans/PKS_FabD"/>
</dbReference>
<feature type="active site" evidence="5">
    <location>
        <position position="199"/>
    </location>
</feature>
<dbReference type="InterPro" id="IPR001227">
    <property type="entry name" value="Ac_transferase_dom_sf"/>
</dbReference>
<feature type="active site" evidence="5">
    <location>
        <position position="90"/>
    </location>
</feature>
<gene>
    <name evidence="7" type="ordered locus">Dtox_1179</name>
</gene>
<dbReference type="STRING" id="485916.Dtox_1179"/>
<comment type="catalytic activity">
    <reaction evidence="3 4">
        <text>holo-[ACP] + malonyl-CoA = malonyl-[ACP] + CoA</text>
        <dbReference type="Rhea" id="RHEA:41792"/>
        <dbReference type="Rhea" id="RHEA-COMP:9623"/>
        <dbReference type="Rhea" id="RHEA-COMP:9685"/>
        <dbReference type="ChEBI" id="CHEBI:57287"/>
        <dbReference type="ChEBI" id="CHEBI:57384"/>
        <dbReference type="ChEBI" id="CHEBI:64479"/>
        <dbReference type="ChEBI" id="CHEBI:78449"/>
        <dbReference type="EC" id="2.3.1.39"/>
    </reaction>
</comment>
<proteinExistence type="inferred from homology"/>
<dbReference type="PANTHER" id="PTHR42681">
    <property type="entry name" value="MALONYL-COA-ACYL CARRIER PROTEIN TRANSACYLASE, MITOCHONDRIAL"/>
    <property type="match status" value="1"/>
</dbReference>
<dbReference type="InterPro" id="IPR016035">
    <property type="entry name" value="Acyl_Trfase/lysoPLipase"/>
</dbReference>
<dbReference type="Pfam" id="PF00698">
    <property type="entry name" value="Acyl_transf_1"/>
    <property type="match status" value="1"/>
</dbReference>
<evidence type="ECO:0000313" key="7">
    <source>
        <dbReference type="EMBL" id="ACV62064.1"/>
    </source>
</evidence>
<dbReference type="GO" id="GO:0005829">
    <property type="term" value="C:cytosol"/>
    <property type="evidence" value="ECO:0007669"/>
    <property type="project" value="TreeGrafter"/>
</dbReference>
<dbReference type="Gene3D" id="3.40.366.10">
    <property type="entry name" value="Malonyl-Coenzyme A Acyl Carrier Protein, domain 2"/>
    <property type="match status" value="1"/>
</dbReference>
<dbReference type="InterPro" id="IPR024925">
    <property type="entry name" value="Malonyl_CoA-ACP_transAc"/>
</dbReference>
<dbReference type="KEGG" id="dae:Dtox_1179"/>
<dbReference type="GO" id="GO:0006633">
    <property type="term" value="P:fatty acid biosynthetic process"/>
    <property type="evidence" value="ECO:0007669"/>
    <property type="project" value="TreeGrafter"/>
</dbReference>
<dbReference type="OrthoDB" id="9805460at2"/>
<dbReference type="NCBIfam" id="TIGR00128">
    <property type="entry name" value="fabD"/>
    <property type="match status" value="1"/>
</dbReference>
<protein>
    <recommendedName>
        <fullName evidence="4">Malonyl CoA-acyl carrier protein transacylase</fullName>
        <ecNumber evidence="4">2.3.1.39</ecNumber>
    </recommendedName>
</protein>
<accession>C8W582</accession>
<evidence type="ECO:0000256" key="5">
    <source>
        <dbReference type="PIRSR" id="PIRSR000446-1"/>
    </source>
</evidence>
<evidence type="ECO:0000313" key="8">
    <source>
        <dbReference type="Proteomes" id="UP000002217"/>
    </source>
</evidence>
<dbReference type="SUPFAM" id="SSF55048">
    <property type="entry name" value="Probable ACP-binding domain of malonyl-CoA ACP transacylase"/>
    <property type="match status" value="1"/>
</dbReference>
<dbReference type="PANTHER" id="PTHR42681:SF1">
    <property type="entry name" value="MALONYL-COA-ACYL CARRIER PROTEIN TRANSACYLASE, MITOCHONDRIAL"/>
    <property type="match status" value="1"/>
</dbReference>
<dbReference type="GO" id="GO:0004314">
    <property type="term" value="F:[acyl-carrier-protein] S-malonyltransferase activity"/>
    <property type="evidence" value="ECO:0007669"/>
    <property type="project" value="UniProtKB-EC"/>
</dbReference>
<keyword evidence="2 4" id="KW-0012">Acyltransferase</keyword>
<keyword evidence="8" id="KW-1185">Reference proteome</keyword>
<dbReference type="HOGENOM" id="CLU_030558_0_1_9"/>
<dbReference type="RefSeq" id="WP_015756779.1">
    <property type="nucleotide sequence ID" value="NC_013216.1"/>
</dbReference>
<sequence>MSLAFVFPGQGSQYVGMCRQFYDNYQVVRDIFDLADKALAFSISELCFQGPEELLGQTENTQPAVLTASIACQAVLLEAGIAPEALAGHSLGEYSALVAAGALSFSDAVQIVRKRGQLMQQAVPPGGGAMAAILGLDAGMLQEVCKHASDLGMVEVANYNCPGQLVIAGSAAALEKAIVLAKEAGAKRAIKLVVSGPFHSALMFPAAEKLGRELEQISIIEPKLRLVANISADYVTTAEQIKDCLVRQVYGPVRWIEVVQKMINDGIDTFVEVGPGKVLSGLIKKIDKRVNIYNVEDQPSLEKALASLKGVS</sequence>
<keyword evidence="1 4" id="KW-0808">Transferase</keyword>
<comment type="similarity">
    <text evidence="4">Belongs to the fabD family.</text>
</comment>
<dbReference type="SMART" id="SM00827">
    <property type="entry name" value="PKS_AT"/>
    <property type="match status" value="1"/>
</dbReference>
<dbReference type="EMBL" id="CP001720">
    <property type="protein sequence ID" value="ACV62064.1"/>
    <property type="molecule type" value="Genomic_DNA"/>
</dbReference>
<feature type="domain" description="Malonyl-CoA:ACP transacylase (MAT)" evidence="6">
    <location>
        <begin position="6"/>
        <end position="310"/>
    </location>
</feature>
<evidence type="ECO:0000256" key="1">
    <source>
        <dbReference type="ARBA" id="ARBA00022679"/>
    </source>
</evidence>
<dbReference type="InterPro" id="IPR004410">
    <property type="entry name" value="Malonyl_CoA-ACP_transAc_FabD"/>
</dbReference>
<evidence type="ECO:0000256" key="3">
    <source>
        <dbReference type="ARBA" id="ARBA00048462"/>
    </source>
</evidence>
<dbReference type="InterPro" id="IPR016036">
    <property type="entry name" value="Malonyl_transacylase_ACP-bd"/>
</dbReference>
<dbReference type="EC" id="2.3.1.39" evidence="4"/>
<dbReference type="InterPro" id="IPR014043">
    <property type="entry name" value="Acyl_transferase_dom"/>
</dbReference>
<dbReference type="SUPFAM" id="SSF52151">
    <property type="entry name" value="FabD/lysophospholipase-like"/>
    <property type="match status" value="1"/>
</dbReference>
<organism evidence="7 8">
    <name type="scientific">Desulfofarcimen acetoxidans (strain ATCC 49208 / DSM 771 / KCTC 5769 / VKM B-1644 / 5575)</name>
    <name type="common">Desulfotomaculum acetoxidans</name>
    <dbReference type="NCBI Taxonomy" id="485916"/>
    <lineage>
        <taxon>Bacteria</taxon>
        <taxon>Bacillati</taxon>
        <taxon>Bacillota</taxon>
        <taxon>Clostridia</taxon>
        <taxon>Eubacteriales</taxon>
        <taxon>Peptococcaceae</taxon>
        <taxon>Desulfofarcimen</taxon>
    </lineage>
</organism>
<dbReference type="FunFam" id="3.30.70.250:FF:000001">
    <property type="entry name" value="Malonyl CoA-acyl carrier protein transacylase"/>
    <property type="match status" value="1"/>
</dbReference>
<reference evidence="7 8" key="1">
    <citation type="journal article" date="2009" name="Stand. Genomic Sci.">
        <title>Complete genome sequence of Desulfotomaculum acetoxidans type strain (5575).</title>
        <authorList>
            <person name="Spring S."/>
            <person name="Lapidus A."/>
            <person name="Schroder M."/>
            <person name="Gleim D."/>
            <person name="Sims D."/>
            <person name="Meincke L."/>
            <person name="Glavina Del Rio T."/>
            <person name="Tice H."/>
            <person name="Copeland A."/>
            <person name="Cheng J.F."/>
            <person name="Lucas S."/>
            <person name="Chen F."/>
            <person name="Nolan M."/>
            <person name="Bruce D."/>
            <person name="Goodwin L."/>
            <person name="Pitluck S."/>
            <person name="Ivanova N."/>
            <person name="Mavromatis K."/>
            <person name="Mikhailova N."/>
            <person name="Pati A."/>
            <person name="Chen A."/>
            <person name="Palaniappan K."/>
            <person name="Land M."/>
            <person name="Hauser L."/>
            <person name="Chang Y.J."/>
            <person name="Jeffries C.D."/>
            <person name="Chain P."/>
            <person name="Saunders E."/>
            <person name="Brettin T."/>
            <person name="Detter J.C."/>
            <person name="Goker M."/>
            <person name="Bristow J."/>
            <person name="Eisen J.A."/>
            <person name="Markowitz V."/>
            <person name="Hugenholtz P."/>
            <person name="Kyrpides N.C."/>
            <person name="Klenk H.P."/>
            <person name="Han C."/>
        </authorList>
    </citation>
    <scope>NUCLEOTIDE SEQUENCE [LARGE SCALE GENOMIC DNA]</scope>
    <source>
        <strain evidence="8">ATCC 49208 / DSM 771 / VKM B-1644</strain>
    </source>
</reference>
<dbReference type="AlphaFoldDB" id="C8W582"/>
<dbReference type="Proteomes" id="UP000002217">
    <property type="component" value="Chromosome"/>
</dbReference>
<dbReference type="Gene3D" id="3.30.70.250">
    <property type="entry name" value="Malonyl-CoA ACP transacylase, ACP-binding"/>
    <property type="match status" value="1"/>
</dbReference>
<evidence type="ECO:0000256" key="4">
    <source>
        <dbReference type="PIRNR" id="PIRNR000446"/>
    </source>
</evidence>
<evidence type="ECO:0000256" key="2">
    <source>
        <dbReference type="ARBA" id="ARBA00023315"/>
    </source>
</evidence>
<dbReference type="eggNOG" id="COG0331">
    <property type="taxonomic scope" value="Bacteria"/>
</dbReference>